<dbReference type="ExpressionAtlas" id="A0A3L6ECF6">
    <property type="expression patterns" value="baseline and differential"/>
</dbReference>
<comment type="caution">
    <text evidence="2">The sequence shown here is derived from an EMBL/GenBank/DDBJ whole genome shotgun (WGS) entry which is preliminary data.</text>
</comment>
<evidence type="ECO:0000313" key="2">
    <source>
        <dbReference type="EMBL" id="PWZ18674.1"/>
    </source>
</evidence>
<feature type="region of interest" description="Disordered" evidence="1">
    <location>
        <begin position="61"/>
        <end position="90"/>
    </location>
</feature>
<dbReference type="Proteomes" id="UP000251960">
    <property type="component" value="Chromosome 6"/>
</dbReference>
<gene>
    <name evidence="2" type="ORF">Zm00014a_041309</name>
</gene>
<name>A0A3L6ECF6_MAIZE</name>
<evidence type="ECO:0000256" key="1">
    <source>
        <dbReference type="SAM" id="MobiDB-lite"/>
    </source>
</evidence>
<dbReference type="AlphaFoldDB" id="A0A3L6ECF6"/>
<organism evidence="2 3">
    <name type="scientific">Zea mays</name>
    <name type="common">Maize</name>
    <dbReference type="NCBI Taxonomy" id="4577"/>
    <lineage>
        <taxon>Eukaryota</taxon>
        <taxon>Viridiplantae</taxon>
        <taxon>Streptophyta</taxon>
        <taxon>Embryophyta</taxon>
        <taxon>Tracheophyta</taxon>
        <taxon>Spermatophyta</taxon>
        <taxon>Magnoliopsida</taxon>
        <taxon>Liliopsida</taxon>
        <taxon>Poales</taxon>
        <taxon>Poaceae</taxon>
        <taxon>PACMAD clade</taxon>
        <taxon>Panicoideae</taxon>
        <taxon>Andropogonodae</taxon>
        <taxon>Andropogoneae</taxon>
        <taxon>Tripsacinae</taxon>
        <taxon>Zea</taxon>
    </lineage>
</organism>
<proteinExistence type="predicted"/>
<evidence type="ECO:0000313" key="3">
    <source>
        <dbReference type="Proteomes" id="UP000251960"/>
    </source>
</evidence>
<accession>A0A3L6ECF6</accession>
<protein>
    <submittedName>
        <fullName evidence="2">Uncharacterized protein</fullName>
    </submittedName>
</protein>
<reference evidence="2 3" key="1">
    <citation type="journal article" date="2018" name="Nat. Genet.">
        <title>Extensive intraspecific gene order and gene structural variations between Mo17 and other maize genomes.</title>
        <authorList>
            <person name="Sun S."/>
            <person name="Zhou Y."/>
            <person name="Chen J."/>
            <person name="Shi J."/>
            <person name="Zhao H."/>
            <person name="Zhao H."/>
            <person name="Song W."/>
            <person name="Zhang M."/>
            <person name="Cui Y."/>
            <person name="Dong X."/>
            <person name="Liu H."/>
            <person name="Ma X."/>
            <person name="Jiao Y."/>
            <person name="Wang B."/>
            <person name="Wei X."/>
            <person name="Stein J.C."/>
            <person name="Glaubitz J.C."/>
            <person name="Lu F."/>
            <person name="Yu G."/>
            <person name="Liang C."/>
            <person name="Fengler K."/>
            <person name="Li B."/>
            <person name="Rafalski A."/>
            <person name="Schnable P.S."/>
            <person name="Ware D.H."/>
            <person name="Buckler E.S."/>
            <person name="Lai J."/>
        </authorList>
    </citation>
    <scope>NUCLEOTIDE SEQUENCE [LARGE SCALE GENOMIC DNA]</scope>
    <source>
        <strain evidence="3">cv. Missouri 17</strain>
        <tissue evidence="2">Seedling</tissue>
    </source>
</reference>
<sequence>MRSRRMEELEFQEADVLWPWPDTPSPEEDSSYDLLLLLASSSAPEPYEYDAAVTDFSCEPFSEPAASCSASSTTSSESAPPLSSDWSDGSGGGSFLSAAGLELGDATEEFLEADVLWPDDAAAANDGAAEFLWRRRRRIEEAAASAAAAVFCGKREGRGGPLKASSPIDIPMATRGAAAARRRW</sequence>
<dbReference type="EMBL" id="NCVQ01000007">
    <property type="protein sequence ID" value="PWZ18674.1"/>
    <property type="molecule type" value="Genomic_DNA"/>
</dbReference>
<feature type="compositionally biased region" description="Low complexity" evidence="1">
    <location>
        <begin position="61"/>
        <end position="88"/>
    </location>
</feature>